<dbReference type="SUPFAM" id="SSF57625">
    <property type="entry name" value="Invertebrate chitin-binding proteins"/>
    <property type="match status" value="6"/>
</dbReference>
<organism evidence="8 9">
    <name type="scientific">Exocentrus adspersus</name>
    <dbReference type="NCBI Taxonomy" id="1586481"/>
    <lineage>
        <taxon>Eukaryota</taxon>
        <taxon>Metazoa</taxon>
        <taxon>Ecdysozoa</taxon>
        <taxon>Arthropoda</taxon>
        <taxon>Hexapoda</taxon>
        <taxon>Insecta</taxon>
        <taxon>Pterygota</taxon>
        <taxon>Neoptera</taxon>
        <taxon>Endopterygota</taxon>
        <taxon>Coleoptera</taxon>
        <taxon>Polyphaga</taxon>
        <taxon>Cucujiformia</taxon>
        <taxon>Chrysomeloidea</taxon>
        <taxon>Cerambycidae</taxon>
        <taxon>Lamiinae</taxon>
        <taxon>Acanthocinini</taxon>
        <taxon>Exocentrus</taxon>
    </lineage>
</organism>
<feature type="domain" description="Chitin-binding type-2" evidence="7">
    <location>
        <begin position="622"/>
        <end position="678"/>
    </location>
</feature>
<accession>A0AAV8VXK0</accession>
<evidence type="ECO:0000256" key="3">
    <source>
        <dbReference type="ARBA" id="ARBA00022737"/>
    </source>
</evidence>
<dbReference type="InterPro" id="IPR002557">
    <property type="entry name" value="Chitin-bd_dom"/>
</dbReference>
<dbReference type="GO" id="GO:0005576">
    <property type="term" value="C:extracellular region"/>
    <property type="evidence" value="ECO:0007669"/>
    <property type="project" value="InterPro"/>
</dbReference>
<evidence type="ECO:0000256" key="5">
    <source>
        <dbReference type="ARBA" id="ARBA00023180"/>
    </source>
</evidence>
<keyword evidence="3" id="KW-0677">Repeat</keyword>
<feature type="region of interest" description="Disordered" evidence="6">
    <location>
        <begin position="355"/>
        <end position="426"/>
    </location>
</feature>
<feature type="compositionally biased region" description="Low complexity" evidence="6">
    <location>
        <begin position="290"/>
        <end position="327"/>
    </location>
</feature>
<protein>
    <recommendedName>
        <fullName evidence="7">Chitin-binding type-2 domain-containing protein</fullName>
    </recommendedName>
</protein>
<evidence type="ECO:0000259" key="7">
    <source>
        <dbReference type="PROSITE" id="PS50940"/>
    </source>
</evidence>
<feature type="region of interest" description="Disordered" evidence="6">
    <location>
        <begin position="217"/>
        <end position="335"/>
    </location>
</feature>
<feature type="domain" description="Chitin-binding type-2" evidence="7">
    <location>
        <begin position="492"/>
        <end position="545"/>
    </location>
</feature>
<dbReference type="SMART" id="SM00494">
    <property type="entry name" value="ChtBD2"/>
    <property type="match status" value="6"/>
</dbReference>
<reference evidence="8 9" key="1">
    <citation type="journal article" date="2023" name="Insect Mol. Biol.">
        <title>Genome sequencing provides insights into the evolution of gene families encoding plant cell wall-degrading enzymes in longhorned beetles.</title>
        <authorList>
            <person name="Shin N.R."/>
            <person name="Okamura Y."/>
            <person name="Kirsch R."/>
            <person name="Pauchet Y."/>
        </authorList>
    </citation>
    <scope>NUCLEOTIDE SEQUENCE [LARGE SCALE GENOMIC DNA]</scope>
    <source>
        <strain evidence="8">EAD_L_NR</strain>
    </source>
</reference>
<feature type="domain" description="Chitin-binding type-2" evidence="7">
    <location>
        <begin position="775"/>
        <end position="827"/>
    </location>
</feature>
<dbReference type="Gene3D" id="2.170.140.10">
    <property type="entry name" value="Chitin binding domain"/>
    <property type="match status" value="6"/>
</dbReference>
<dbReference type="PANTHER" id="PTHR23301">
    <property type="entry name" value="CHITIN BINDING PERITROPHIN-A"/>
    <property type="match status" value="1"/>
</dbReference>
<keyword evidence="4" id="KW-1015">Disulfide bond</keyword>
<dbReference type="Proteomes" id="UP001159042">
    <property type="component" value="Unassembled WGS sequence"/>
</dbReference>
<evidence type="ECO:0000256" key="6">
    <source>
        <dbReference type="SAM" id="MobiDB-lite"/>
    </source>
</evidence>
<keyword evidence="9" id="KW-1185">Reference proteome</keyword>
<dbReference type="InterPro" id="IPR051940">
    <property type="entry name" value="Chitin_bind-dev_reg"/>
</dbReference>
<evidence type="ECO:0000256" key="1">
    <source>
        <dbReference type="ARBA" id="ARBA00022669"/>
    </source>
</evidence>
<name>A0AAV8VXK0_9CUCU</name>
<comment type="caution">
    <text evidence="8">The sequence shown here is derived from an EMBL/GenBank/DDBJ whole genome shotgun (WGS) entry which is preliminary data.</text>
</comment>
<dbReference type="PANTHER" id="PTHR23301:SF98">
    <property type="entry name" value="CHITIN-BINDING TYPE-2 DOMAIN-CONTAINING PROTEIN-RELATED"/>
    <property type="match status" value="1"/>
</dbReference>
<feature type="compositionally biased region" description="Low complexity" evidence="6">
    <location>
        <begin position="230"/>
        <end position="283"/>
    </location>
</feature>
<dbReference type="EMBL" id="JANEYG010000021">
    <property type="protein sequence ID" value="KAJ8918934.1"/>
    <property type="molecule type" value="Genomic_DNA"/>
</dbReference>
<proteinExistence type="predicted"/>
<dbReference type="PROSITE" id="PS50940">
    <property type="entry name" value="CHIT_BIND_II"/>
    <property type="match status" value="6"/>
</dbReference>
<feature type="compositionally biased region" description="Low complexity" evidence="6">
    <location>
        <begin position="360"/>
        <end position="426"/>
    </location>
</feature>
<feature type="domain" description="Chitin-binding type-2" evidence="7">
    <location>
        <begin position="556"/>
        <end position="609"/>
    </location>
</feature>
<keyword evidence="2" id="KW-0732">Signal</keyword>
<keyword evidence="1" id="KW-0147">Chitin-binding</keyword>
<evidence type="ECO:0000256" key="2">
    <source>
        <dbReference type="ARBA" id="ARBA00022729"/>
    </source>
</evidence>
<gene>
    <name evidence="8" type="ORF">NQ315_016836</name>
</gene>
<dbReference type="Pfam" id="PF01607">
    <property type="entry name" value="CBM_14"/>
    <property type="match status" value="6"/>
</dbReference>
<dbReference type="InterPro" id="IPR036508">
    <property type="entry name" value="Chitin-bd_dom_sf"/>
</dbReference>
<evidence type="ECO:0000313" key="8">
    <source>
        <dbReference type="EMBL" id="KAJ8918934.1"/>
    </source>
</evidence>
<keyword evidence="5" id="KW-0325">Glycoprotein</keyword>
<feature type="domain" description="Chitin-binding type-2" evidence="7">
    <location>
        <begin position="111"/>
        <end position="165"/>
    </location>
</feature>
<evidence type="ECO:0000313" key="9">
    <source>
        <dbReference type="Proteomes" id="UP001159042"/>
    </source>
</evidence>
<evidence type="ECO:0000256" key="4">
    <source>
        <dbReference type="ARBA" id="ARBA00023157"/>
    </source>
</evidence>
<dbReference type="GO" id="GO:0008061">
    <property type="term" value="F:chitin binding"/>
    <property type="evidence" value="ECO:0007669"/>
    <property type="project" value="UniProtKB-KW"/>
</dbReference>
<feature type="domain" description="Chitin-binding type-2" evidence="7">
    <location>
        <begin position="696"/>
        <end position="752"/>
    </location>
</feature>
<sequence>MATATHRVSSGVVYENNPFLQGPASFKQTLPKPIRGSNLYVVLPGSGQQLQQPSSTTPKPTVTPEATLGVVSHPFDCANSPLHVHHTQLPVHANYNNVVSLNQAASTDDLNKRCLKSTGLFLGTSCNKFVSCLDGKATELNCPDGLLFNSDGLYCDRPENVQCNGRTSAAIVKHQDVNSKPGSLIHASLAQLSSVPIHHVVKPGVLTVDESQIHFTGTQQHNQQQHHEQQNYQQNHQQQHQQHQNNQQQLHQQNHGQQFNQQHQNHQQQAQSFQQLHNQQQQYQHHEQQNYHQNHQQQQHQQNNHLQQHQQQQQQHFQQNQQQLHQQNHQHHEQQNYMQNQLNHQYQQQQNLENNHHQHNQQQHYHQSQQQFHQQHQQNQQNHGQQFNQQHQQNQQQLHHQQQSQQHSQKQEQQQQTAHSSTSSIHSTDLNHVVSNTVTGLQQQHKQQHAAQASTSTNFLVQANQVPVPISPPQAVEAAETNEIPASGGGGGSRCLALRGQFPSSACHTFLNCWAGIATEQACPDGLLFSSKGYCDYPENVNCAGRSLIVAAPELKDKCLTPRGQFPSTTCNKFVNCWDGVILEQECPEGFLFSAKGYCDFSTKVDCGDRPVEPRGSNSTSKSDCPLENGTFRDRNNCSRYFTCIANKVVAKYECPEGLAYNDYIGVCDYDNRVDCSSEPLLFPAKRHNAPLLKRGDECPADFATYRDAKNCAAYYTCVSRKIVATYECPVGFNFNDEIGLCDYAEKVDCSKSPKVFLEPKNALPEITNDLRQKIESCTPGSMFSLNPQCTAVCLCRNGMAEIVQCPAGLAYDSKTDKCTLSHLAKC</sequence>
<dbReference type="AlphaFoldDB" id="A0AAV8VXK0"/>